<evidence type="ECO:0000256" key="3">
    <source>
        <dbReference type="ARBA" id="ARBA00022630"/>
    </source>
</evidence>
<evidence type="ECO:0000256" key="8">
    <source>
        <dbReference type="ARBA" id="ARBA00048779"/>
    </source>
</evidence>
<evidence type="ECO:0000256" key="1">
    <source>
        <dbReference type="ARBA" id="ARBA00004739"/>
    </source>
</evidence>
<keyword evidence="4 10" id="KW-0547">Nucleotide-binding</keyword>
<keyword evidence="6 12" id="KW-0560">Oxidoreductase</keyword>
<dbReference type="EC" id="1.5.5.2" evidence="2"/>
<protein>
    <recommendedName>
        <fullName evidence="2">proline dehydrogenase</fullName>
        <ecNumber evidence="2">1.5.5.2</ecNumber>
    </recommendedName>
</protein>
<comment type="pathway">
    <text evidence="1">Amino-acid degradation; L-proline degradation into L-glutamate; L-glutamate from L-proline: step 1/2.</text>
</comment>
<reference evidence="12 13" key="1">
    <citation type="journal article" date="2009" name="Genome Res.">
        <title>Complete genome of the cellulolytic thermophile Acidothermus cellulolyticus 11B provides insights into its ecophysiological and evolutionary adaptations.</title>
        <authorList>
            <person name="Barabote R.D."/>
            <person name="Xie G."/>
            <person name="Leu D.H."/>
            <person name="Normand P."/>
            <person name="Necsulea A."/>
            <person name="Daubin V."/>
            <person name="Medigue C."/>
            <person name="Adney W.S."/>
            <person name="Xu X.C."/>
            <person name="Lapidus A."/>
            <person name="Parales R.E."/>
            <person name="Detter C."/>
            <person name="Pujic P."/>
            <person name="Bruce D."/>
            <person name="Lavire C."/>
            <person name="Challacombe J.F."/>
            <person name="Brettin T.S."/>
            <person name="Berry A.M."/>
        </authorList>
    </citation>
    <scope>NUCLEOTIDE SEQUENCE [LARGE SCALE GENOMIC DNA]</scope>
    <source>
        <strain evidence="13">ATCC 43068 / DSM 8971 / 11B</strain>
    </source>
</reference>
<dbReference type="InParanoid" id="A0LRG2"/>
<feature type="binding site" evidence="9">
    <location>
        <position position="297"/>
    </location>
    <ligand>
        <name>substrate</name>
    </ligand>
</feature>
<dbReference type="HOGENOM" id="CLU_061158_0_1_11"/>
<organism evidence="12 13">
    <name type="scientific">Acidothermus cellulolyticus (strain ATCC 43068 / DSM 8971 / 11B)</name>
    <dbReference type="NCBI Taxonomy" id="351607"/>
    <lineage>
        <taxon>Bacteria</taxon>
        <taxon>Bacillati</taxon>
        <taxon>Actinomycetota</taxon>
        <taxon>Actinomycetes</taxon>
        <taxon>Acidothermales</taxon>
        <taxon>Acidothermaceae</taxon>
        <taxon>Acidothermus</taxon>
    </lineage>
</organism>
<evidence type="ECO:0000259" key="11">
    <source>
        <dbReference type="Pfam" id="PF01619"/>
    </source>
</evidence>
<dbReference type="RefSeq" id="WP_011719085.1">
    <property type="nucleotide sequence ID" value="NC_008578.1"/>
</dbReference>
<keyword evidence="5 10" id="KW-0274">FAD</keyword>
<keyword evidence="13" id="KW-1185">Reference proteome</keyword>
<dbReference type="GO" id="GO:0004657">
    <property type="term" value="F:proline dehydrogenase activity"/>
    <property type="evidence" value="ECO:0007669"/>
    <property type="project" value="UniProtKB-EC"/>
</dbReference>
<keyword evidence="3" id="KW-0285">Flavoprotein</keyword>
<accession>A0LRG2</accession>
<evidence type="ECO:0000256" key="10">
    <source>
        <dbReference type="PIRSR" id="PIRSR000196-2"/>
    </source>
</evidence>
<sequence>MLRRLILEAADSQTLRRLIATAPPTRAVVHRFVAGTEVADGLAVARQLVADGLLVSLDRLGEQVRDLSQARATAEAYRELAAAIEQAGLAAEVEISLKLSALGLGLAGNASVGSPEEPRRVALDLAREICAAAQAAGTMVTFDMEDHTTTDDTLAIVAELRREFPSVGCVIQAYLRRSLADCRELAEAGARVRLCKGAYREPAEVAFTRRHEVDRNFVRCLRILMRGSGYPMVATHDPRLIAIASVMATQAGRGKDTYEFQMLYGVRPDEQQRLVRRGERVRVYVPYGGQWYPYLMRRLAERPANVAFFLRALGSKK</sequence>
<dbReference type="EMBL" id="CP000481">
    <property type="protein sequence ID" value="ABK52022.1"/>
    <property type="molecule type" value="Genomic_DNA"/>
</dbReference>
<dbReference type="Pfam" id="PF01619">
    <property type="entry name" value="Pro_dh"/>
    <property type="match status" value="1"/>
</dbReference>
<dbReference type="KEGG" id="ace:Acel_0248"/>
<evidence type="ECO:0000256" key="5">
    <source>
        <dbReference type="ARBA" id="ARBA00022827"/>
    </source>
</evidence>
<dbReference type="eggNOG" id="COG0506">
    <property type="taxonomic scope" value="Bacteria"/>
</dbReference>
<evidence type="ECO:0000313" key="13">
    <source>
        <dbReference type="Proteomes" id="UP000008221"/>
    </source>
</evidence>
<dbReference type="OrthoDB" id="9773461at2"/>
<proteinExistence type="predicted"/>
<dbReference type="Gene3D" id="3.20.20.220">
    <property type="match status" value="1"/>
</dbReference>
<dbReference type="PIRSF" id="PIRSF000196">
    <property type="entry name" value="Pro_dehydrog"/>
    <property type="match status" value="1"/>
</dbReference>
<evidence type="ECO:0000256" key="7">
    <source>
        <dbReference type="ARBA" id="ARBA00023062"/>
    </source>
</evidence>
<dbReference type="GO" id="GO:0010133">
    <property type="term" value="P:L-proline catabolic process to L-glutamate"/>
    <property type="evidence" value="ECO:0007669"/>
    <property type="project" value="UniProtKB-UniPathway"/>
</dbReference>
<feature type="domain" description="Proline dehydrogenase" evidence="11">
    <location>
        <begin position="45"/>
        <end position="308"/>
    </location>
</feature>
<dbReference type="InterPro" id="IPR002872">
    <property type="entry name" value="Proline_DH_dom"/>
</dbReference>
<feature type="binding site" evidence="9">
    <location>
        <position position="98"/>
    </location>
    <ligand>
        <name>substrate</name>
    </ligand>
</feature>
<comment type="cofactor">
    <cofactor evidence="10">
        <name>FAD</name>
        <dbReference type="ChEBI" id="CHEBI:57692"/>
    </cofactor>
    <text evidence="10">Binds 1 FAD per subunit.</text>
</comment>
<dbReference type="GO" id="GO:0000166">
    <property type="term" value="F:nucleotide binding"/>
    <property type="evidence" value="ECO:0007669"/>
    <property type="project" value="UniProtKB-KW"/>
</dbReference>
<dbReference type="InterPro" id="IPR029041">
    <property type="entry name" value="FAD-linked_oxidoreductase-like"/>
</dbReference>
<name>A0LRG2_ACIC1</name>
<evidence type="ECO:0000256" key="6">
    <source>
        <dbReference type="ARBA" id="ARBA00023002"/>
    </source>
</evidence>
<comment type="catalytic activity">
    <reaction evidence="8">
        <text>L-proline + a quinone = (S)-1-pyrroline-5-carboxylate + a quinol + H(+)</text>
        <dbReference type="Rhea" id="RHEA:23784"/>
        <dbReference type="ChEBI" id="CHEBI:15378"/>
        <dbReference type="ChEBI" id="CHEBI:17388"/>
        <dbReference type="ChEBI" id="CHEBI:24646"/>
        <dbReference type="ChEBI" id="CHEBI:60039"/>
        <dbReference type="ChEBI" id="CHEBI:132124"/>
        <dbReference type="EC" id="1.5.5.2"/>
    </reaction>
</comment>
<feature type="binding site" evidence="10">
    <location>
        <begin position="196"/>
        <end position="198"/>
    </location>
    <ligand>
        <name>FAD</name>
        <dbReference type="ChEBI" id="CHEBI:57692"/>
    </ligand>
</feature>
<feature type="binding site" evidence="10">
    <location>
        <begin position="235"/>
        <end position="236"/>
    </location>
    <ligand>
        <name>FAD</name>
        <dbReference type="ChEBI" id="CHEBI:57692"/>
    </ligand>
</feature>
<dbReference type="UniPathway" id="UPA00261">
    <property type="reaction ID" value="UER00373"/>
</dbReference>
<feature type="binding site" evidence="9">
    <location>
        <position position="298"/>
    </location>
    <ligand>
        <name>substrate</name>
    </ligand>
</feature>
<feature type="binding site" evidence="10">
    <location>
        <position position="144"/>
    </location>
    <ligand>
        <name>FAD</name>
        <dbReference type="ChEBI" id="CHEBI:57692"/>
    </ligand>
</feature>
<dbReference type="AlphaFoldDB" id="A0LRG2"/>
<dbReference type="PANTHER" id="PTHR13914">
    <property type="entry name" value="PROLINE OXIDASE"/>
    <property type="match status" value="1"/>
</dbReference>
<keyword evidence="7" id="KW-0642">Proline metabolism</keyword>
<evidence type="ECO:0000256" key="2">
    <source>
        <dbReference type="ARBA" id="ARBA00012695"/>
    </source>
</evidence>
<dbReference type="STRING" id="351607.Acel_0248"/>
<dbReference type="PANTHER" id="PTHR13914:SF0">
    <property type="entry name" value="PROLINE DEHYDROGENASE 1, MITOCHONDRIAL"/>
    <property type="match status" value="1"/>
</dbReference>
<dbReference type="SUPFAM" id="SSF51730">
    <property type="entry name" value="FAD-linked oxidoreductase"/>
    <property type="match status" value="1"/>
</dbReference>
<evidence type="ECO:0000313" key="12">
    <source>
        <dbReference type="EMBL" id="ABK52022.1"/>
    </source>
</evidence>
<evidence type="ECO:0000256" key="9">
    <source>
        <dbReference type="PIRSR" id="PIRSR000196-1"/>
    </source>
</evidence>
<dbReference type="InterPro" id="IPR008219">
    <property type="entry name" value="PRODH_bac_arc"/>
</dbReference>
<dbReference type="Proteomes" id="UP000008221">
    <property type="component" value="Chromosome"/>
</dbReference>
<evidence type="ECO:0000256" key="4">
    <source>
        <dbReference type="ARBA" id="ARBA00022741"/>
    </source>
</evidence>
<feature type="binding site" evidence="10">
    <location>
        <position position="172"/>
    </location>
    <ligand>
        <name>FAD</name>
        <dbReference type="ChEBI" id="CHEBI:57692"/>
    </ligand>
</feature>
<gene>
    <name evidence="12" type="ordered locus">Acel_0248</name>
</gene>
<dbReference type="InterPro" id="IPR015659">
    <property type="entry name" value="Proline_oxidase"/>
</dbReference>